<dbReference type="Gene3D" id="3.40.50.300">
    <property type="entry name" value="P-loop containing nucleotide triphosphate hydrolases"/>
    <property type="match status" value="1"/>
</dbReference>
<dbReference type="InterPro" id="IPR003593">
    <property type="entry name" value="AAA+_ATPase"/>
</dbReference>
<name>A0ABV4NK72_9GAMM</name>
<dbReference type="Proteomes" id="UP001569414">
    <property type="component" value="Unassembled WGS sequence"/>
</dbReference>
<feature type="domain" description="AAA+ ATPase" evidence="1">
    <location>
        <begin position="53"/>
        <end position="194"/>
    </location>
</feature>
<organism evidence="2 3">
    <name type="scientific">Microbulbifer echini</name>
    <dbReference type="NCBI Taxonomy" id="1529067"/>
    <lineage>
        <taxon>Bacteria</taxon>
        <taxon>Pseudomonadati</taxon>
        <taxon>Pseudomonadota</taxon>
        <taxon>Gammaproteobacteria</taxon>
        <taxon>Cellvibrionales</taxon>
        <taxon>Microbulbiferaceae</taxon>
        <taxon>Microbulbifer</taxon>
    </lineage>
</organism>
<dbReference type="PIRSF" id="PIRSF002849">
    <property type="entry name" value="AAA_ATPase_chaperone_MoxR_prd"/>
    <property type="match status" value="1"/>
</dbReference>
<keyword evidence="3" id="KW-1185">Reference proteome</keyword>
<dbReference type="Pfam" id="PF17863">
    <property type="entry name" value="AAA_lid_2"/>
    <property type="match status" value="1"/>
</dbReference>
<dbReference type="InterPro" id="IPR011703">
    <property type="entry name" value="ATPase_AAA-3"/>
</dbReference>
<proteinExistence type="predicted"/>
<dbReference type="InterPro" id="IPR050764">
    <property type="entry name" value="CbbQ/NirQ/NorQ/GpvN"/>
</dbReference>
<dbReference type="Pfam" id="PF07726">
    <property type="entry name" value="AAA_3"/>
    <property type="match status" value="1"/>
</dbReference>
<dbReference type="InterPro" id="IPR027417">
    <property type="entry name" value="P-loop_NTPase"/>
</dbReference>
<dbReference type="SMART" id="SM00382">
    <property type="entry name" value="AAA"/>
    <property type="match status" value="1"/>
</dbReference>
<accession>A0ABV4NK72</accession>
<evidence type="ECO:0000313" key="3">
    <source>
        <dbReference type="Proteomes" id="UP001569414"/>
    </source>
</evidence>
<dbReference type="Gene3D" id="1.10.8.80">
    <property type="entry name" value="Magnesium chelatase subunit I, C-Terminal domain"/>
    <property type="match status" value="1"/>
</dbReference>
<dbReference type="InterPro" id="IPR041628">
    <property type="entry name" value="ChlI/MoxR_AAA_lid"/>
</dbReference>
<reference evidence="2 3" key="1">
    <citation type="submission" date="2024-08" db="EMBL/GenBank/DDBJ databases">
        <authorList>
            <person name="Ishaq N."/>
        </authorList>
    </citation>
    <scope>NUCLEOTIDE SEQUENCE [LARGE SCALE GENOMIC DNA]</scope>
    <source>
        <strain evidence="2 3">JCM 30400</strain>
    </source>
</reference>
<comment type="caution">
    <text evidence="2">The sequence shown here is derived from an EMBL/GenBank/DDBJ whole genome shotgun (WGS) entry which is preliminary data.</text>
</comment>
<dbReference type="SUPFAM" id="SSF52540">
    <property type="entry name" value="P-loop containing nucleoside triphosphate hydrolases"/>
    <property type="match status" value="1"/>
</dbReference>
<dbReference type="PANTHER" id="PTHR42759">
    <property type="entry name" value="MOXR FAMILY PROTEIN"/>
    <property type="match status" value="1"/>
</dbReference>
<protein>
    <submittedName>
        <fullName evidence="2">AAA family ATPase</fullName>
    </submittedName>
</protein>
<evidence type="ECO:0000313" key="2">
    <source>
        <dbReference type="EMBL" id="MFA0789957.1"/>
    </source>
</evidence>
<dbReference type="CDD" id="cd00009">
    <property type="entry name" value="AAA"/>
    <property type="match status" value="1"/>
</dbReference>
<dbReference type="PANTHER" id="PTHR42759:SF1">
    <property type="entry name" value="MAGNESIUM-CHELATASE SUBUNIT CHLD"/>
    <property type="match status" value="1"/>
</dbReference>
<sequence>MSDTTLNPEPQTHSQAPDWQTASAQLQLLRNTINRLLIGQEQVVEQVLVALLASGHVLLEGVPGLGKTLLVRTLANCFGGSFRRIQFTPDLMPADVTGHAMYNMGESRFEVRRGPVFTNLLLADEINRAPAKTQAALLEVMQEKQVTIDGTALPVPSPFMVLATQNPIEQEGTYPLPEAELDRFLLKVLIDYPSLEAELQLAAAASSGRIEQRLREKPAGEITIAQLQQLQALVPQVALDQQVLDYAVRLVRATRKAAQLRSPAGPRASIGLLQAARASALLQGREFVLPDDIKMMAIPVMRHRVSLSPDMEIDGETTDSALAMIIDSVEAPRL</sequence>
<dbReference type="RefSeq" id="WP_371842856.1">
    <property type="nucleotide sequence ID" value="NZ_JBGMEL010000004.1"/>
</dbReference>
<gene>
    <name evidence="2" type="ORF">ACCI51_05315</name>
</gene>
<evidence type="ECO:0000259" key="1">
    <source>
        <dbReference type="SMART" id="SM00382"/>
    </source>
</evidence>
<dbReference type="EMBL" id="JBGMEL010000004">
    <property type="protein sequence ID" value="MFA0789957.1"/>
    <property type="molecule type" value="Genomic_DNA"/>
</dbReference>